<dbReference type="SFLD" id="SFLDS00005">
    <property type="entry name" value="Isoprenoid_Synthase_Type_I"/>
    <property type="match status" value="1"/>
</dbReference>
<dbReference type="Proteomes" id="UP000761264">
    <property type="component" value="Unassembled WGS sequence"/>
</dbReference>
<dbReference type="GO" id="GO:0004311">
    <property type="term" value="F:geranylgeranyl diphosphate synthase activity"/>
    <property type="evidence" value="ECO:0007669"/>
    <property type="project" value="InterPro"/>
</dbReference>
<dbReference type="AlphaFoldDB" id="A0A967EYM1"/>
<dbReference type="InterPro" id="IPR002060">
    <property type="entry name" value="Squ/phyt_synthse"/>
</dbReference>
<dbReference type="SUPFAM" id="SSF48576">
    <property type="entry name" value="Terpenoid synthases"/>
    <property type="match status" value="1"/>
</dbReference>
<keyword evidence="2" id="KW-1185">Reference proteome</keyword>
<dbReference type="Gene3D" id="1.10.600.10">
    <property type="entry name" value="Farnesyl Diphosphate Synthase"/>
    <property type="match status" value="1"/>
</dbReference>
<comment type="caution">
    <text evidence="1">The sequence shown here is derived from an EMBL/GenBank/DDBJ whole genome shotgun (WGS) entry which is preliminary data.</text>
</comment>
<accession>A0A967EYM1</accession>
<dbReference type="EC" id="2.5.1.21" evidence="1"/>
<sequence>MTLASVETPSGKGAGNENFPVGSWLLPAALRPHVATYYAFARAIDDIADNPQLGPQEKLDRLTRFDEALRFNGEHQPGLEKAEALRYSLTETGVSTQRGSDLVAAFKQDAVKSRYEDWDELLGYCRLSANPVGQYLLDLHGESREGYRSSDALCTALQVLNHLQDCQDDYHALDRVYLPLDWLGAEGLDVTVLDSSTSPPGLRRVLDLCLDRVDDLLVEARRLPAQLRSSRLAMESAVIVRLATRLSRYLRRGDPLAGRVGLGKADFILAGFGGIVGVQAQRLFNTPQTAGRAG</sequence>
<evidence type="ECO:0000313" key="2">
    <source>
        <dbReference type="Proteomes" id="UP000761264"/>
    </source>
</evidence>
<dbReference type="SFLD" id="SFLDG01212">
    <property type="entry name" value="Phytoene_synthase_like"/>
    <property type="match status" value="1"/>
</dbReference>
<dbReference type="InterPro" id="IPR044843">
    <property type="entry name" value="Trans_IPPS_bact-type"/>
</dbReference>
<name>A0A967EYM1_9PROT</name>
<dbReference type="RefSeq" id="WP_167225817.1">
    <property type="nucleotide sequence ID" value="NZ_JAAQPH010000010.1"/>
</dbReference>
<dbReference type="InterPro" id="IPR017827">
    <property type="entry name" value="HSQ_synthase_HpnC"/>
</dbReference>
<keyword evidence="1" id="KW-0808">Transferase</keyword>
<reference evidence="1" key="1">
    <citation type="submission" date="2020-03" db="EMBL/GenBank/DDBJ databases">
        <title>Genome of Pelagibius litoralis DSM 21314T.</title>
        <authorList>
            <person name="Wang G."/>
        </authorList>
    </citation>
    <scope>NUCLEOTIDE SEQUENCE</scope>
    <source>
        <strain evidence="1">DSM 21314</strain>
    </source>
</reference>
<proteinExistence type="predicted"/>
<evidence type="ECO:0000313" key="1">
    <source>
        <dbReference type="EMBL" id="NIA69835.1"/>
    </source>
</evidence>
<dbReference type="Pfam" id="PF00494">
    <property type="entry name" value="SQS_PSY"/>
    <property type="match status" value="1"/>
</dbReference>
<dbReference type="SFLD" id="SFLDG01018">
    <property type="entry name" value="Squalene/Phytoene_Synthase_Lik"/>
    <property type="match status" value="1"/>
</dbReference>
<dbReference type="NCBIfam" id="TIGR03464">
    <property type="entry name" value="HpnC"/>
    <property type="match status" value="1"/>
</dbReference>
<dbReference type="PANTHER" id="PTHR31480">
    <property type="entry name" value="BIFUNCTIONAL LYCOPENE CYCLASE/PHYTOENE SYNTHASE"/>
    <property type="match status" value="1"/>
</dbReference>
<dbReference type="EMBL" id="JAAQPH010000010">
    <property type="protein sequence ID" value="NIA69835.1"/>
    <property type="molecule type" value="Genomic_DNA"/>
</dbReference>
<dbReference type="GO" id="GO:0051996">
    <property type="term" value="F:squalene synthase [NAD(P)H] activity"/>
    <property type="evidence" value="ECO:0007669"/>
    <property type="project" value="UniProtKB-EC"/>
</dbReference>
<gene>
    <name evidence="1" type="primary">hpnC</name>
    <name evidence="1" type="ORF">HBA54_14620</name>
</gene>
<dbReference type="InterPro" id="IPR008949">
    <property type="entry name" value="Isoprenoid_synthase_dom_sf"/>
</dbReference>
<protein>
    <submittedName>
        <fullName evidence="1">Squalene synthase HpnC</fullName>
        <ecNumber evidence="1">2.5.1.21</ecNumber>
    </submittedName>
</protein>
<organism evidence="1 2">
    <name type="scientific">Pelagibius litoralis</name>
    <dbReference type="NCBI Taxonomy" id="374515"/>
    <lineage>
        <taxon>Bacteria</taxon>
        <taxon>Pseudomonadati</taxon>
        <taxon>Pseudomonadota</taxon>
        <taxon>Alphaproteobacteria</taxon>
        <taxon>Rhodospirillales</taxon>
        <taxon>Rhodovibrionaceae</taxon>
        <taxon>Pelagibius</taxon>
    </lineage>
</organism>